<feature type="region of interest" description="Disordered" evidence="1">
    <location>
        <begin position="72"/>
        <end position="140"/>
    </location>
</feature>
<dbReference type="EMBL" id="JAMYWD010000010">
    <property type="protein sequence ID" value="KAJ4959388.1"/>
    <property type="molecule type" value="Genomic_DNA"/>
</dbReference>
<accession>A0A9Q0K2S6</accession>
<evidence type="ECO:0000256" key="1">
    <source>
        <dbReference type="SAM" id="MobiDB-lite"/>
    </source>
</evidence>
<feature type="compositionally biased region" description="Acidic residues" evidence="1">
    <location>
        <begin position="91"/>
        <end position="109"/>
    </location>
</feature>
<comment type="caution">
    <text evidence="2">The sequence shown here is derived from an EMBL/GenBank/DDBJ whole genome shotgun (WGS) entry which is preliminary data.</text>
</comment>
<gene>
    <name evidence="2" type="ORF">NE237_026499</name>
</gene>
<feature type="compositionally biased region" description="Basic and acidic residues" evidence="1">
    <location>
        <begin position="126"/>
        <end position="135"/>
    </location>
</feature>
<sequence length="193" mass="21381">MQRSNQILVEKSPLNKKKTVCKKTICKKTTSTPMVNRFAIIGVSNNIGDINNSSMTIHGCGRDYVQRKRELTPGASSRDEEVGDEKVGDEAVGDVEVGDEEIGDDDSIDSEWGKDGIEVRDDDSTDIEKDLKGDDNMGEVADSDGKLSNCKSDDLPYEIDCWVNRNIDQTTRVKMRVGLIFEDVHAFCSALKD</sequence>
<keyword evidence="3" id="KW-1185">Reference proteome</keyword>
<dbReference type="Proteomes" id="UP001141806">
    <property type="component" value="Unassembled WGS sequence"/>
</dbReference>
<organism evidence="2 3">
    <name type="scientific">Protea cynaroides</name>
    <dbReference type="NCBI Taxonomy" id="273540"/>
    <lineage>
        <taxon>Eukaryota</taxon>
        <taxon>Viridiplantae</taxon>
        <taxon>Streptophyta</taxon>
        <taxon>Embryophyta</taxon>
        <taxon>Tracheophyta</taxon>
        <taxon>Spermatophyta</taxon>
        <taxon>Magnoliopsida</taxon>
        <taxon>Proteales</taxon>
        <taxon>Proteaceae</taxon>
        <taxon>Protea</taxon>
    </lineage>
</organism>
<name>A0A9Q0K2S6_9MAGN</name>
<proteinExistence type="predicted"/>
<dbReference type="AlphaFoldDB" id="A0A9Q0K2S6"/>
<feature type="compositionally biased region" description="Basic and acidic residues" evidence="1">
    <location>
        <begin position="72"/>
        <end position="89"/>
    </location>
</feature>
<reference evidence="2" key="1">
    <citation type="journal article" date="2023" name="Plant J.">
        <title>The genome of the king protea, Protea cynaroides.</title>
        <authorList>
            <person name="Chang J."/>
            <person name="Duong T.A."/>
            <person name="Schoeman C."/>
            <person name="Ma X."/>
            <person name="Roodt D."/>
            <person name="Barker N."/>
            <person name="Li Z."/>
            <person name="Van de Peer Y."/>
            <person name="Mizrachi E."/>
        </authorList>
    </citation>
    <scope>NUCLEOTIDE SEQUENCE</scope>
    <source>
        <tissue evidence="2">Young leaves</tissue>
    </source>
</reference>
<evidence type="ECO:0000313" key="2">
    <source>
        <dbReference type="EMBL" id="KAJ4959388.1"/>
    </source>
</evidence>
<protein>
    <submittedName>
        <fullName evidence="2">Uncharacterized protein</fullName>
    </submittedName>
</protein>
<evidence type="ECO:0000313" key="3">
    <source>
        <dbReference type="Proteomes" id="UP001141806"/>
    </source>
</evidence>